<dbReference type="PANTHER" id="PTHR36710:SF18">
    <property type="entry name" value="PECTINESTERASE INHIBITOR 5-RELATED"/>
    <property type="match status" value="1"/>
</dbReference>
<evidence type="ECO:0000256" key="4">
    <source>
        <dbReference type="SAM" id="SignalP"/>
    </source>
</evidence>
<dbReference type="InterPro" id="IPR034086">
    <property type="entry name" value="PMEI_plant"/>
</dbReference>
<sequence length="179" mass="19247">MAFSLNKHFLLTIIVLQCFYEAHATSKYSISLICSKAPNPSLCLLAYNSDPRSQNADLHGLCQIAIDFSEKSARQTLDLVNQLLESAKGVLETRLQACAFHYLNCANLFNQTGKILQSGDFKKTVDGGNGALAESANCDAAFIGSPPKEPVEVRQSSVLVQQLGAVAVLTATFLVHSGV</sequence>
<feature type="domain" description="Pectinesterase inhibitor" evidence="5">
    <location>
        <begin position="29"/>
        <end position="154"/>
    </location>
</feature>
<comment type="similarity">
    <text evidence="3">Belongs to the PMEI family.</text>
</comment>
<gene>
    <name evidence="7" type="primary">LOC104225857</name>
</gene>
<reference evidence="6" key="1">
    <citation type="journal article" date="2013" name="Genome Biol.">
        <title>Reference genomes and transcriptomes of Nicotiana sylvestris and Nicotiana tomentosiformis.</title>
        <authorList>
            <person name="Sierro N."/>
            <person name="Battey J.N."/>
            <person name="Ouadi S."/>
            <person name="Bovet L."/>
            <person name="Goepfert S."/>
            <person name="Bakaher N."/>
            <person name="Peitsch M.C."/>
            <person name="Ivanov N.V."/>
        </authorList>
    </citation>
    <scope>NUCLEOTIDE SEQUENCE [LARGE SCALE GENOMIC DNA]</scope>
</reference>
<evidence type="ECO:0000313" key="6">
    <source>
        <dbReference type="Proteomes" id="UP000189701"/>
    </source>
</evidence>
<dbReference type="Proteomes" id="UP000189701">
    <property type="component" value="Unplaced"/>
</dbReference>
<proteinExistence type="inferred from homology"/>
<dbReference type="SUPFAM" id="SSF101148">
    <property type="entry name" value="Plant invertase/pectin methylesterase inhibitor"/>
    <property type="match status" value="1"/>
</dbReference>
<evidence type="ECO:0000313" key="7">
    <source>
        <dbReference type="RefSeq" id="XP_009776041.1"/>
    </source>
</evidence>
<evidence type="ECO:0000256" key="2">
    <source>
        <dbReference type="ARBA" id="ARBA00023157"/>
    </source>
</evidence>
<evidence type="ECO:0000256" key="1">
    <source>
        <dbReference type="ARBA" id="ARBA00022729"/>
    </source>
</evidence>
<keyword evidence="1 4" id="KW-0732">Signal</keyword>
<keyword evidence="6" id="KW-1185">Reference proteome</keyword>
<protein>
    <submittedName>
        <fullName evidence="7">Pectinesterase inhibitor-like</fullName>
    </submittedName>
</protein>
<dbReference type="PANTHER" id="PTHR36710">
    <property type="entry name" value="PECTINESTERASE INHIBITOR-LIKE"/>
    <property type="match status" value="1"/>
</dbReference>
<dbReference type="GO" id="GO:0046910">
    <property type="term" value="F:pectinesterase inhibitor activity"/>
    <property type="evidence" value="ECO:0007669"/>
    <property type="project" value="InterPro"/>
</dbReference>
<dbReference type="InterPro" id="IPR052421">
    <property type="entry name" value="PCW_Enzyme_Inhibitor"/>
</dbReference>
<feature type="chain" id="PRO_5010572660" evidence="4">
    <location>
        <begin position="25"/>
        <end position="179"/>
    </location>
</feature>
<feature type="signal peptide" evidence="4">
    <location>
        <begin position="1"/>
        <end position="24"/>
    </location>
</feature>
<dbReference type="AlphaFoldDB" id="A0A1U7WFL7"/>
<dbReference type="RefSeq" id="XP_009776041.1">
    <property type="nucleotide sequence ID" value="XM_009777739.1"/>
</dbReference>
<evidence type="ECO:0000256" key="3">
    <source>
        <dbReference type="ARBA" id="ARBA00038471"/>
    </source>
</evidence>
<reference evidence="7" key="2">
    <citation type="submission" date="2025-08" db="UniProtKB">
        <authorList>
            <consortium name="RefSeq"/>
        </authorList>
    </citation>
    <scope>IDENTIFICATION</scope>
    <source>
        <tissue evidence="7">Leaf</tissue>
    </source>
</reference>
<dbReference type="InterPro" id="IPR006501">
    <property type="entry name" value="Pectinesterase_inhib_dom"/>
</dbReference>
<name>A0A1U7WFL7_NICSY</name>
<dbReference type="InterPro" id="IPR035513">
    <property type="entry name" value="Invertase/methylesterase_inhib"/>
</dbReference>
<keyword evidence="2" id="KW-1015">Disulfide bond</keyword>
<dbReference type="Gene3D" id="1.20.140.40">
    <property type="entry name" value="Invertase/pectin methylesterase inhibitor family protein"/>
    <property type="match status" value="1"/>
</dbReference>
<organism evidence="6 7">
    <name type="scientific">Nicotiana sylvestris</name>
    <name type="common">Wood tobacco</name>
    <name type="synonym">South American tobacco</name>
    <dbReference type="NCBI Taxonomy" id="4096"/>
    <lineage>
        <taxon>Eukaryota</taxon>
        <taxon>Viridiplantae</taxon>
        <taxon>Streptophyta</taxon>
        <taxon>Embryophyta</taxon>
        <taxon>Tracheophyta</taxon>
        <taxon>Spermatophyta</taxon>
        <taxon>Magnoliopsida</taxon>
        <taxon>eudicotyledons</taxon>
        <taxon>Gunneridae</taxon>
        <taxon>Pentapetalae</taxon>
        <taxon>asterids</taxon>
        <taxon>lamiids</taxon>
        <taxon>Solanales</taxon>
        <taxon>Solanaceae</taxon>
        <taxon>Nicotianoideae</taxon>
        <taxon>Nicotianeae</taxon>
        <taxon>Nicotiana</taxon>
    </lineage>
</organism>
<dbReference type="CDD" id="cd15797">
    <property type="entry name" value="PMEI"/>
    <property type="match status" value="1"/>
</dbReference>
<accession>A0A1U7WFL7</accession>
<dbReference type="eggNOG" id="ENOG502R1N9">
    <property type="taxonomic scope" value="Eukaryota"/>
</dbReference>
<dbReference type="Pfam" id="PF04043">
    <property type="entry name" value="PMEI"/>
    <property type="match status" value="1"/>
</dbReference>
<dbReference type="NCBIfam" id="TIGR01614">
    <property type="entry name" value="PME_inhib"/>
    <property type="match status" value="1"/>
</dbReference>
<dbReference type="OrthoDB" id="764172at2759"/>
<evidence type="ECO:0000259" key="5">
    <source>
        <dbReference type="Pfam" id="PF04043"/>
    </source>
</evidence>